<reference evidence="4 5" key="1">
    <citation type="submission" date="2019-10" db="EMBL/GenBank/DDBJ databases">
        <title>Description of Paenibacillus terrestris sp. nov.</title>
        <authorList>
            <person name="Carlier A."/>
            <person name="Qi S."/>
        </authorList>
    </citation>
    <scope>NUCLEOTIDE SEQUENCE [LARGE SCALE GENOMIC DNA]</scope>
    <source>
        <strain evidence="4 5">LMG 31458</strain>
    </source>
</reference>
<dbReference type="EMBL" id="WHOA01000167">
    <property type="protein sequence ID" value="NOU74544.1"/>
    <property type="molecule type" value="Genomic_DNA"/>
</dbReference>
<gene>
    <name evidence="4" type="ORF">GC098_24630</name>
</gene>
<feature type="domain" description="3-hydroxyisobutyrate dehydrogenase-like NAD-binding" evidence="3">
    <location>
        <begin position="20"/>
        <end position="125"/>
    </location>
</feature>
<keyword evidence="5" id="KW-1185">Reference proteome</keyword>
<evidence type="ECO:0000259" key="3">
    <source>
        <dbReference type="Pfam" id="PF14833"/>
    </source>
</evidence>
<dbReference type="Gene3D" id="1.10.1040.10">
    <property type="entry name" value="N-(1-d-carboxylethyl)-l-norvaline Dehydrogenase, domain 2"/>
    <property type="match status" value="1"/>
</dbReference>
<dbReference type="InterPro" id="IPR029154">
    <property type="entry name" value="HIBADH-like_NADP-bd"/>
</dbReference>
<dbReference type="Proteomes" id="UP000616779">
    <property type="component" value="Unassembled WGS sequence"/>
</dbReference>
<keyword evidence="2" id="KW-0520">NAD</keyword>
<dbReference type="InterPro" id="IPR013328">
    <property type="entry name" value="6PGD_dom2"/>
</dbReference>
<dbReference type="PANTHER" id="PTHR22981">
    <property type="entry name" value="3-HYDROXYISOBUTYRATE DEHYDROGENASE-RELATED"/>
    <property type="match status" value="1"/>
</dbReference>
<name>A0ABX1Y230_9BACL</name>
<evidence type="ECO:0000313" key="4">
    <source>
        <dbReference type="EMBL" id="NOU74544.1"/>
    </source>
</evidence>
<accession>A0ABX1Y230</accession>
<dbReference type="SUPFAM" id="SSF48179">
    <property type="entry name" value="6-phosphogluconate dehydrogenase C-terminal domain-like"/>
    <property type="match status" value="1"/>
</dbReference>
<dbReference type="Pfam" id="PF14833">
    <property type="entry name" value="NAD_binding_11"/>
    <property type="match status" value="1"/>
</dbReference>
<evidence type="ECO:0000313" key="5">
    <source>
        <dbReference type="Proteomes" id="UP000616779"/>
    </source>
</evidence>
<organism evidence="4 5">
    <name type="scientific">Paenibacillus phytorum</name>
    <dbReference type="NCBI Taxonomy" id="2654977"/>
    <lineage>
        <taxon>Bacteria</taxon>
        <taxon>Bacillati</taxon>
        <taxon>Bacillota</taxon>
        <taxon>Bacilli</taxon>
        <taxon>Bacillales</taxon>
        <taxon>Paenibacillaceae</taxon>
        <taxon>Paenibacillus</taxon>
    </lineage>
</organism>
<comment type="caution">
    <text evidence="4">The sequence shown here is derived from an EMBL/GenBank/DDBJ whole genome shotgun (WGS) entry which is preliminary data.</text>
</comment>
<dbReference type="RefSeq" id="WP_171645949.1">
    <property type="nucleotide sequence ID" value="NZ_WHOA01000167.1"/>
</dbReference>
<protein>
    <submittedName>
        <fullName evidence="4">NAD-binding protein</fullName>
    </submittedName>
</protein>
<dbReference type="PANTHER" id="PTHR22981:SF7">
    <property type="entry name" value="3-HYDROXYISOBUTYRATE DEHYDROGENASE, MITOCHONDRIAL"/>
    <property type="match status" value="1"/>
</dbReference>
<evidence type="ECO:0000256" key="2">
    <source>
        <dbReference type="ARBA" id="ARBA00023027"/>
    </source>
</evidence>
<dbReference type="InterPro" id="IPR008927">
    <property type="entry name" value="6-PGluconate_DH-like_C_sf"/>
</dbReference>
<proteinExistence type="predicted"/>
<keyword evidence="1" id="KW-0560">Oxidoreductase</keyword>
<evidence type="ECO:0000256" key="1">
    <source>
        <dbReference type="ARBA" id="ARBA00023002"/>
    </source>
</evidence>
<sequence length="130" mass="14179">MSTLLPSDGEKILNFGNQCGLAQVAKLSNNLVLGINIIGVTEALKFGRKNGLPADEILKLLSVSTGDSWVVNNWDAVKKYRPEATLGNVYKDLTAVIRECSKKQLSLPFGGLALHLLIDSMDAMNRDFDM</sequence>